<accession>A0A8H3D292</accession>
<dbReference type="PROSITE" id="PS00028">
    <property type="entry name" value="ZINC_FINGER_C2H2_1"/>
    <property type="match status" value="1"/>
</dbReference>
<keyword evidence="10" id="KW-0539">Nucleus</keyword>
<dbReference type="FunFam" id="3.30.160.60:FF:000100">
    <property type="entry name" value="Zinc finger 45-like"/>
    <property type="match status" value="1"/>
</dbReference>
<evidence type="ECO:0000256" key="7">
    <source>
        <dbReference type="ARBA" id="ARBA00023015"/>
    </source>
</evidence>
<dbReference type="GO" id="GO:0010468">
    <property type="term" value="P:regulation of gene expression"/>
    <property type="evidence" value="ECO:0007669"/>
    <property type="project" value="TreeGrafter"/>
</dbReference>
<comment type="caution">
    <text evidence="14">The sequence shown here is derived from an EMBL/GenBank/DDBJ whole genome shotgun (WGS) entry which is preliminary data.</text>
</comment>
<dbReference type="GO" id="GO:0008270">
    <property type="term" value="F:zinc ion binding"/>
    <property type="evidence" value="ECO:0007669"/>
    <property type="project" value="UniProtKB-KW"/>
</dbReference>
<evidence type="ECO:0000256" key="9">
    <source>
        <dbReference type="ARBA" id="ARBA00023163"/>
    </source>
</evidence>
<feature type="compositionally biased region" description="Polar residues" evidence="12">
    <location>
        <begin position="1"/>
        <end position="20"/>
    </location>
</feature>
<reference evidence="14" key="1">
    <citation type="submission" date="2021-01" db="EMBL/GenBank/DDBJ databases">
        <authorList>
            <person name="Kaushik A."/>
        </authorList>
    </citation>
    <scope>NUCLEOTIDE SEQUENCE</scope>
    <source>
        <strain evidence="14">AG6-10EEA</strain>
    </source>
</reference>
<feature type="domain" description="C2H2-type" evidence="13">
    <location>
        <begin position="158"/>
        <end position="185"/>
    </location>
</feature>
<dbReference type="SUPFAM" id="SSF57667">
    <property type="entry name" value="beta-beta-alpha zinc fingers"/>
    <property type="match status" value="1"/>
</dbReference>
<proteinExistence type="inferred from homology"/>
<evidence type="ECO:0000313" key="15">
    <source>
        <dbReference type="Proteomes" id="UP000663853"/>
    </source>
</evidence>
<dbReference type="InterPro" id="IPR050331">
    <property type="entry name" value="Zinc_finger"/>
</dbReference>
<organism evidence="14 15">
    <name type="scientific">Rhizoctonia solani</name>
    <dbReference type="NCBI Taxonomy" id="456999"/>
    <lineage>
        <taxon>Eukaryota</taxon>
        <taxon>Fungi</taxon>
        <taxon>Dikarya</taxon>
        <taxon>Basidiomycota</taxon>
        <taxon>Agaricomycotina</taxon>
        <taxon>Agaricomycetes</taxon>
        <taxon>Cantharellales</taxon>
        <taxon>Ceratobasidiaceae</taxon>
        <taxon>Rhizoctonia</taxon>
    </lineage>
</organism>
<keyword evidence="4" id="KW-0677">Repeat</keyword>
<evidence type="ECO:0000313" key="14">
    <source>
        <dbReference type="EMBL" id="CAE6510540.1"/>
    </source>
</evidence>
<dbReference type="FunFam" id="3.30.160.60:FF:000075">
    <property type="entry name" value="Putative zinc finger protein 536"/>
    <property type="match status" value="1"/>
</dbReference>
<dbReference type="Gene3D" id="3.30.160.60">
    <property type="entry name" value="Classic Zinc Finger"/>
    <property type="match status" value="2"/>
</dbReference>
<evidence type="ECO:0000256" key="11">
    <source>
        <dbReference type="PROSITE-ProRule" id="PRU00042"/>
    </source>
</evidence>
<keyword evidence="9" id="KW-0804">Transcription</keyword>
<sequence length="217" mass="23472">MSHSQNSSQDGTYYGSNSGVNPAGPNDLPPFQSFPAARESRPRPSPGHTPPQQNLDATSVAYGSSQRYQVVDDRERQPTSTLPAFTPFPAASPGHRYAPPEGSRAEQARPISPPAYAPETSSSYLPVPPPDAIRYPSGLPHGQPSPYAPPGPLTARPHVCEHCDSGFARAHDLKRHLETHKSERPHKCPNCQRSFSRKDAVQRHLVVTQCGGPSSSK</sequence>
<dbReference type="SMART" id="SM00355">
    <property type="entry name" value="ZnF_C2H2"/>
    <property type="match status" value="2"/>
</dbReference>
<keyword evidence="7" id="KW-0805">Transcription regulation</keyword>
<keyword evidence="3" id="KW-0479">Metal-binding</keyword>
<dbReference type="Proteomes" id="UP000663853">
    <property type="component" value="Unassembled WGS sequence"/>
</dbReference>
<feature type="compositionally biased region" description="Polar residues" evidence="12">
    <location>
        <begin position="50"/>
        <end position="68"/>
    </location>
</feature>
<dbReference type="PANTHER" id="PTHR16515:SF49">
    <property type="entry name" value="GASTRULA ZINC FINGER PROTEIN XLCGF49.1-LIKE-RELATED"/>
    <property type="match status" value="1"/>
</dbReference>
<dbReference type="GO" id="GO:0005634">
    <property type="term" value="C:nucleus"/>
    <property type="evidence" value="ECO:0007669"/>
    <property type="project" value="UniProtKB-SubCell"/>
</dbReference>
<protein>
    <recommendedName>
        <fullName evidence="13">C2H2-type domain-containing protein</fullName>
    </recommendedName>
</protein>
<keyword evidence="6" id="KW-0862">Zinc</keyword>
<dbReference type="PROSITE" id="PS50157">
    <property type="entry name" value="ZINC_FINGER_C2H2_2"/>
    <property type="match status" value="2"/>
</dbReference>
<evidence type="ECO:0000256" key="1">
    <source>
        <dbReference type="ARBA" id="ARBA00004123"/>
    </source>
</evidence>
<evidence type="ECO:0000259" key="13">
    <source>
        <dbReference type="PROSITE" id="PS50157"/>
    </source>
</evidence>
<evidence type="ECO:0000256" key="5">
    <source>
        <dbReference type="ARBA" id="ARBA00022771"/>
    </source>
</evidence>
<evidence type="ECO:0000256" key="2">
    <source>
        <dbReference type="ARBA" id="ARBA00006991"/>
    </source>
</evidence>
<keyword evidence="5 11" id="KW-0863">Zinc-finger</keyword>
<dbReference type="PANTHER" id="PTHR16515">
    <property type="entry name" value="PR DOMAIN ZINC FINGER PROTEIN"/>
    <property type="match status" value="1"/>
</dbReference>
<feature type="domain" description="C2H2-type" evidence="13">
    <location>
        <begin position="186"/>
        <end position="214"/>
    </location>
</feature>
<evidence type="ECO:0000256" key="12">
    <source>
        <dbReference type="SAM" id="MobiDB-lite"/>
    </source>
</evidence>
<evidence type="ECO:0000256" key="4">
    <source>
        <dbReference type="ARBA" id="ARBA00022737"/>
    </source>
</evidence>
<dbReference type="AlphaFoldDB" id="A0A8H3D292"/>
<dbReference type="InterPro" id="IPR013087">
    <property type="entry name" value="Znf_C2H2_type"/>
</dbReference>
<comment type="similarity">
    <text evidence="2">Belongs to the krueppel C2H2-type zinc-finger protein family.</text>
</comment>
<dbReference type="GO" id="GO:0003677">
    <property type="term" value="F:DNA binding"/>
    <property type="evidence" value="ECO:0007669"/>
    <property type="project" value="UniProtKB-KW"/>
</dbReference>
<feature type="region of interest" description="Disordered" evidence="12">
    <location>
        <begin position="1"/>
        <end position="153"/>
    </location>
</feature>
<dbReference type="EMBL" id="CAJMXA010003675">
    <property type="protein sequence ID" value="CAE6510540.1"/>
    <property type="molecule type" value="Genomic_DNA"/>
</dbReference>
<dbReference type="Pfam" id="PF00096">
    <property type="entry name" value="zf-C2H2"/>
    <property type="match status" value="2"/>
</dbReference>
<keyword evidence="8" id="KW-0238">DNA-binding</keyword>
<comment type="subcellular location">
    <subcellularLocation>
        <location evidence="1">Nucleus</location>
    </subcellularLocation>
</comment>
<evidence type="ECO:0000256" key="6">
    <source>
        <dbReference type="ARBA" id="ARBA00022833"/>
    </source>
</evidence>
<name>A0A8H3D292_9AGAM</name>
<gene>
    <name evidence="14" type="ORF">RDB_LOCUS126901</name>
</gene>
<evidence type="ECO:0000256" key="10">
    <source>
        <dbReference type="ARBA" id="ARBA00023242"/>
    </source>
</evidence>
<dbReference type="InterPro" id="IPR036236">
    <property type="entry name" value="Znf_C2H2_sf"/>
</dbReference>
<evidence type="ECO:0000256" key="3">
    <source>
        <dbReference type="ARBA" id="ARBA00022723"/>
    </source>
</evidence>
<evidence type="ECO:0000256" key="8">
    <source>
        <dbReference type="ARBA" id="ARBA00023125"/>
    </source>
</evidence>